<proteinExistence type="predicted"/>
<dbReference type="InterPro" id="IPR011042">
    <property type="entry name" value="6-blade_b-propeller_TolB-like"/>
</dbReference>
<dbReference type="OrthoDB" id="9977941at2759"/>
<dbReference type="PANTHER" id="PTHR42060">
    <property type="entry name" value="NHL REPEAT-CONTAINING PROTEIN-RELATED"/>
    <property type="match status" value="1"/>
</dbReference>
<sequence length="326" mass="35117">MRNEPKPTKKDLITTVHQFPNETWLENIAVRSNGQLLVTRIDKPELYQVDQSPPHGVILVHNFTEAHALGSLGIAEIEQDIFAVILGSWNDHTFKYTAGSYSVWRVDLRSYYPASPKVSKITDIPAALFLNGMTLLPGTQTVLISDSAAGVVYSLNTATGVYGIVLEDDTMKPIPGSFAVLGINGVRYDTGYLYYTNSFRELFCRVAVNPSGGEALGEYEILATGIEGDDFALAISEDGITTAYITGDPSNVLTRVEIEPGHAEVKVIAGNENSTIIAGDTSAAFGRTKKDKEILYVVTNGGIAAPVNGTFIEGGKVLAIQVAELD</sequence>
<accession>A0A8E2FER2</accession>
<dbReference type="Gene3D" id="2.120.10.30">
    <property type="entry name" value="TolB, C-terminal domain"/>
    <property type="match status" value="1"/>
</dbReference>
<dbReference type="AlphaFoldDB" id="A0A8E2FER2"/>
<keyword evidence="2" id="KW-1185">Reference proteome</keyword>
<dbReference type="PANTHER" id="PTHR42060:SF1">
    <property type="entry name" value="NHL REPEAT-CONTAINING PROTEIN"/>
    <property type="match status" value="1"/>
</dbReference>
<evidence type="ECO:0000313" key="1">
    <source>
        <dbReference type="EMBL" id="OCL15315.1"/>
    </source>
</evidence>
<organism evidence="1 2">
    <name type="scientific">Glonium stellatum</name>
    <dbReference type="NCBI Taxonomy" id="574774"/>
    <lineage>
        <taxon>Eukaryota</taxon>
        <taxon>Fungi</taxon>
        <taxon>Dikarya</taxon>
        <taxon>Ascomycota</taxon>
        <taxon>Pezizomycotina</taxon>
        <taxon>Dothideomycetes</taxon>
        <taxon>Pleosporomycetidae</taxon>
        <taxon>Gloniales</taxon>
        <taxon>Gloniaceae</taxon>
        <taxon>Glonium</taxon>
    </lineage>
</organism>
<reference evidence="1 2" key="1">
    <citation type="journal article" date="2016" name="Nat. Commun.">
        <title>Ectomycorrhizal ecology is imprinted in the genome of the dominant symbiotic fungus Cenococcum geophilum.</title>
        <authorList>
            <consortium name="DOE Joint Genome Institute"/>
            <person name="Peter M."/>
            <person name="Kohler A."/>
            <person name="Ohm R.A."/>
            <person name="Kuo A."/>
            <person name="Krutzmann J."/>
            <person name="Morin E."/>
            <person name="Arend M."/>
            <person name="Barry K.W."/>
            <person name="Binder M."/>
            <person name="Choi C."/>
            <person name="Clum A."/>
            <person name="Copeland A."/>
            <person name="Grisel N."/>
            <person name="Haridas S."/>
            <person name="Kipfer T."/>
            <person name="LaButti K."/>
            <person name="Lindquist E."/>
            <person name="Lipzen A."/>
            <person name="Maire R."/>
            <person name="Meier B."/>
            <person name="Mihaltcheva S."/>
            <person name="Molinier V."/>
            <person name="Murat C."/>
            <person name="Poggeler S."/>
            <person name="Quandt C.A."/>
            <person name="Sperisen C."/>
            <person name="Tritt A."/>
            <person name="Tisserant E."/>
            <person name="Crous P.W."/>
            <person name="Henrissat B."/>
            <person name="Nehls U."/>
            <person name="Egli S."/>
            <person name="Spatafora J.W."/>
            <person name="Grigoriev I.V."/>
            <person name="Martin F.M."/>
        </authorList>
    </citation>
    <scope>NUCLEOTIDE SEQUENCE [LARGE SCALE GENOMIC DNA]</scope>
    <source>
        <strain evidence="1 2">CBS 207.34</strain>
    </source>
</reference>
<evidence type="ECO:0000313" key="2">
    <source>
        <dbReference type="Proteomes" id="UP000250140"/>
    </source>
</evidence>
<protein>
    <submittedName>
        <fullName evidence="1">Quino protein amine dehydrogenase beta chain-like protein</fullName>
    </submittedName>
</protein>
<dbReference type="EMBL" id="KV748460">
    <property type="protein sequence ID" value="OCL15315.1"/>
    <property type="molecule type" value="Genomic_DNA"/>
</dbReference>
<name>A0A8E2FER2_9PEZI</name>
<dbReference type="Proteomes" id="UP000250140">
    <property type="component" value="Unassembled WGS sequence"/>
</dbReference>
<dbReference type="SUPFAM" id="SSF63829">
    <property type="entry name" value="Calcium-dependent phosphotriesterase"/>
    <property type="match status" value="1"/>
</dbReference>
<dbReference type="InterPro" id="IPR052998">
    <property type="entry name" value="Hetero-Diels-Alderase-like"/>
</dbReference>
<gene>
    <name evidence="1" type="ORF">AOQ84DRAFT_279229</name>
</gene>